<reference evidence="2 3" key="1">
    <citation type="submission" date="2020-07" db="EMBL/GenBank/DDBJ databases">
        <title>Novel species isolated from subtropical streams in China.</title>
        <authorList>
            <person name="Lu H."/>
        </authorList>
    </citation>
    <scope>NUCLEOTIDE SEQUENCE [LARGE SCALE GENOMIC DNA]</scope>
    <source>
        <strain evidence="2 3">FT3S</strain>
    </source>
</reference>
<evidence type="ECO:0000313" key="2">
    <source>
        <dbReference type="EMBL" id="MBA5605307.1"/>
    </source>
</evidence>
<feature type="transmembrane region" description="Helical" evidence="1">
    <location>
        <begin position="42"/>
        <end position="63"/>
    </location>
</feature>
<accession>A0A7W2EGE9</accession>
<organism evidence="2 3">
    <name type="scientific">Rugamonas fusca</name>
    <dbReference type="NCBI Taxonomy" id="2758568"/>
    <lineage>
        <taxon>Bacteria</taxon>
        <taxon>Pseudomonadati</taxon>
        <taxon>Pseudomonadota</taxon>
        <taxon>Betaproteobacteria</taxon>
        <taxon>Burkholderiales</taxon>
        <taxon>Oxalobacteraceae</taxon>
        <taxon>Telluria group</taxon>
        <taxon>Rugamonas</taxon>
    </lineage>
</organism>
<dbReference type="Proteomes" id="UP000566711">
    <property type="component" value="Unassembled WGS sequence"/>
</dbReference>
<name>A0A7W2EGE9_9BURK</name>
<comment type="caution">
    <text evidence="2">The sequence shown here is derived from an EMBL/GenBank/DDBJ whole genome shotgun (WGS) entry which is preliminary data.</text>
</comment>
<keyword evidence="1" id="KW-0812">Transmembrane</keyword>
<protein>
    <recommendedName>
        <fullName evidence="4">TM2 domain-containing protein</fullName>
    </recommendedName>
</protein>
<evidence type="ECO:0008006" key="4">
    <source>
        <dbReference type="Google" id="ProtNLM"/>
    </source>
</evidence>
<proteinExistence type="predicted"/>
<dbReference type="RefSeq" id="WP_182216070.1">
    <property type="nucleotide sequence ID" value="NZ_JACEZS010000005.1"/>
</dbReference>
<feature type="transmembrane region" description="Helical" evidence="1">
    <location>
        <begin position="110"/>
        <end position="135"/>
    </location>
</feature>
<dbReference type="EMBL" id="JACEZS010000005">
    <property type="protein sequence ID" value="MBA5605307.1"/>
    <property type="molecule type" value="Genomic_DNA"/>
</dbReference>
<keyword evidence="1" id="KW-0472">Membrane</keyword>
<gene>
    <name evidence="2" type="ORF">H3H36_08040</name>
</gene>
<keyword evidence="1" id="KW-1133">Transmembrane helix</keyword>
<evidence type="ECO:0000256" key="1">
    <source>
        <dbReference type="SAM" id="Phobius"/>
    </source>
</evidence>
<dbReference type="AlphaFoldDB" id="A0A7W2EGE9"/>
<sequence>MANLHQTQHHPHKNKTVATLLASVLGGLGGHRLYLRGARDRWLWVHLASVPAAAVVAAAAPGADWFYKILPLVISALVGFLEALVLGLMPDEKWDALYNAQSGRQSASHWPLALLLVLTLMVGAGMLIATISRLFDLLYTGGAYG</sequence>
<feature type="transmembrane region" description="Helical" evidence="1">
    <location>
        <begin position="69"/>
        <end position="89"/>
    </location>
</feature>
<keyword evidence="3" id="KW-1185">Reference proteome</keyword>
<evidence type="ECO:0000313" key="3">
    <source>
        <dbReference type="Proteomes" id="UP000566711"/>
    </source>
</evidence>